<proteinExistence type="inferred from homology"/>
<evidence type="ECO:0000256" key="1">
    <source>
        <dbReference type="ARBA" id="ARBA00004651"/>
    </source>
</evidence>
<keyword evidence="3 8" id="KW-0812">Transmembrane</keyword>
<keyword evidence="5 8" id="KW-0472">Membrane</keyword>
<dbReference type="EMBL" id="JADYXP020000001">
    <property type="protein sequence ID" value="KAL0132255.1"/>
    <property type="molecule type" value="Genomic_DNA"/>
</dbReference>
<sequence>MFNSSSNLEERKKSKRKGKIWQLFRATDFQSLMYPCFVISRILGIFPYKISASNVEICPSCYMLSTAVVCVYGTLQLVILYDMNVAKNILFQTVTRRLERNSFYIFGAFITVTTFILNKPRMRFLRSILKHSLKLSPVSYQHMSKLIHLKDICGFFFVLISLVYSLMEMHFSLLRKWAIVYLNLVMYQMDMLYMNCVCVLKACFKQINDSLTHIREVAMNGEPYILNDTGYKQRNQFLLIEIEAVKKQHQAVSEAVHTLETIFSLQLITMAVMTFTQITFNLYFIITQMKSSISISDYEKSIYYSYSILITAYHLIKIMLIVWACETGKRQAMEIAITVHEIFNSTSNEQIKYELRLFSLQLMHHKNTFSIKGLNMDASLLTSIAGGVTTYLLLLIQFLFAINICDKKSPMSMEDSV</sequence>
<feature type="transmembrane region" description="Helical" evidence="8">
    <location>
        <begin position="101"/>
        <end position="118"/>
    </location>
</feature>
<comment type="subcellular location">
    <subcellularLocation>
        <location evidence="1 8">Cell membrane</location>
        <topology evidence="1 8">Multi-pass membrane protein</topology>
    </subcellularLocation>
</comment>
<name>A0AAW2GY68_9HYME</name>
<keyword evidence="10" id="KW-1185">Reference proteome</keyword>
<dbReference type="PANTHER" id="PTHR21143:SF133">
    <property type="entry name" value="GUSTATORY AND PHEROMONE RECEPTOR 32A-RELATED"/>
    <property type="match status" value="1"/>
</dbReference>
<comment type="similarity">
    <text evidence="8">Belongs to the insect chemoreceptor superfamily. Gustatory receptor (GR) family.</text>
</comment>
<evidence type="ECO:0000256" key="4">
    <source>
        <dbReference type="ARBA" id="ARBA00022989"/>
    </source>
</evidence>
<reference evidence="9 10" key="1">
    <citation type="submission" date="2023-03" db="EMBL/GenBank/DDBJ databases">
        <title>High recombination rates correlate with genetic variation in Cardiocondyla obscurior ants.</title>
        <authorList>
            <person name="Errbii M."/>
        </authorList>
    </citation>
    <scope>NUCLEOTIDE SEQUENCE [LARGE SCALE GENOMIC DNA]</scope>
    <source>
        <strain evidence="9">Alpha-2009</strain>
        <tissue evidence="9">Whole body</tissue>
    </source>
</reference>
<feature type="transmembrane region" description="Helical" evidence="8">
    <location>
        <begin position="267"/>
        <end position="286"/>
    </location>
</feature>
<keyword evidence="7 8" id="KW-0807">Transducer</keyword>
<gene>
    <name evidence="9" type="ORF">PUN28_000206</name>
</gene>
<protein>
    <recommendedName>
        <fullName evidence="8">Gustatory receptor</fullName>
    </recommendedName>
</protein>
<dbReference type="PANTHER" id="PTHR21143">
    <property type="entry name" value="INVERTEBRATE GUSTATORY RECEPTOR"/>
    <property type="match status" value="1"/>
</dbReference>
<evidence type="ECO:0000313" key="10">
    <source>
        <dbReference type="Proteomes" id="UP001430953"/>
    </source>
</evidence>
<feature type="transmembrane region" description="Helical" evidence="8">
    <location>
        <begin position="149"/>
        <end position="167"/>
    </location>
</feature>
<dbReference type="GO" id="GO:0007635">
    <property type="term" value="P:chemosensory behavior"/>
    <property type="evidence" value="ECO:0007669"/>
    <property type="project" value="TreeGrafter"/>
</dbReference>
<feature type="transmembrane region" description="Helical" evidence="8">
    <location>
        <begin position="306"/>
        <end position="325"/>
    </location>
</feature>
<comment type="caution">
    <text evidence="9">The sequence shown here is derived from an EMBL/GenBank/DDBJ whole genome shotgun (WGS) entry which is preliminary data.</text>
</comment>
<keyword evidence="2 8" id="KW-1003">Cell membrane</keyword>
<evidence type="ECO:0000256" key="5">
    <source>
        <dbReference type="ARBA" id="ARBA00023136"/>
    </source>
</evidence>
<organism evidence="9 10">
    <name type="scientific">Cardiocondyla obscurior</name>
    <dbReference type="NCBI Taxonomy" id="286306"/>
    <lineage>
        <taxon>Eukaryota</taxon>
        <taxon>Metazoa</taxon>
        <taxon>Ecdysozoa</taxon>
        <taxon>Arthropoda</taxon>
        <taxon>Hexapoda</taxon>
        <taxon>Insecta</taxon>
        <taxon>Pterygota</taxon>
        <taxon>Neoptera</taxon>
        <taxon>Endopterygota</taxon>
        <taxon>Hymenoptera</taxon>
        <taxon>Apocrita</taxon>
        <taxon>Aculeata</taxon>
        <taxon>Formicoidea</taxon>
        <taxon>Formicidae</taxon>
        <taxon>Myrmicinae</taxon>
        <taxon>Cardiocondyla</taxon>
    </lineage>
</organism>
<dbReference type="Pfam" id="PF08395">
    <property type="entry name" value="7tm_7"/>
    <property type="match status" value="1"/>
</dbReference>
<dbReference type="GO" id="GO:0007165">
    <property type="term" value="P:signal transduction"/>
    <property type="evidence" value="ECO:0007669"/>
    <property type="project" value="UniProtKB-KW"/>
</dbReference>
<feature type="transmembrane region" description="Helical" evidence="8">
    <location>
        <begin position="380"/>
        <end position="402"/>
    </location>
</feature>
<evidence type="ECO:0000256" key="3">
    <source>
        <dbReference type="ARBA" id="ARBA00022692"/>
    </source>
</evidence>
<evidence type="ECO:0000256" key="6">
    <source>
        <dbReference type="ARBA" id="ARBA00023170"/>
    </source>
</evidence>
<dbReference type="GO" id="GO:0005886">
    <property type="term" value="C:plasma membrane"/>
    <property type="evidence" value="ECO:0007669"/>
    <property type="project" value="UniProtKB-SubCell"/>
</dbReference>
<dbReference type="GO" id="GO:0008049">
    <property type="term" value="P:male courtship behavior"/>
    <property type="evidence" value="ECO:0007669"/>
    <property type="project" value="TreeGrafter"/>
</dbReference>
<evidence type="ECO:0000256" key="7">
    <source>
        <dbReference type="ARBA" id="ARBA00023224"/>
    </source>
</evidence>
<feature type="transmembrane region" description="Helical" evidence="8">
    <location>
        <begin position="62"/>
        <end position="81"/>
    </location>
</feature>
<accession>A0AAW2GY68</accession>
<keyword evidence="6 8" id="KW-0675">Receptor</keyword>
<feature type="transmembrane region" description="Helical" evidence="8">
    <location>
        <begin position="32"/>
        <end position="50"/>
    </location>
</feature>
<dbReference type="GO" id="GO:0043025">
    <property type="term" value="C:neuronal cell body"/>
    <property type="evidence" value="ECO:0007669"/>
    <property type="project" value="TreeGrafter"/>
</dbReference>
<evidence type="ECO:0000313" key="9">
    <source>
        <dbReference type="EMBL" id="KAL0132255.1"/>
    </source>
</evidence>
<evidence type="ECO:0000256" key="2">
    <source>
        <dbReference type="ARBA" id="ARBA00022475"/>
    </source>
</evidence>
<keyword evidence="4 8" id="KW-1133">Transmembrane helix</keyword>
<comment type="function">
    <text evidence="8">Gustatory receptor which mediates acceptance or avoidance behavior, depending on its substrates.</text>
</comment>
<dbReference type="InterPro" id="IPR013604">
    <property type="entry name" value="7TM_chemorcpt"/>
</dbReference>
<evidence type="ECO:0000256" key="8">
    <source>
        <dbReference type="RuleBase" id="RU363108"/>
    </source>
</evidence>
<dbReference type="GO" id="GO:0050909">
    <property type="term" value="P:sensory perception of taste"/>
    <property type="evidence" value="ECO:0007669"/>
    <property type="project" value="InterPro"/>
</dbReference>
<dbReference type="GO" id="GO:0030425">
    <property type="term" value="C:dendrite"/>
    <property type="evidence" value="ECO:0007669"/>
    <property type="project" value="TreeGrafter"/>
</dbReference>
<dbReference type="Proteomes" id="UP001430953">
    <property type="component" value="Unassembled WGS sequence"/>
</dbReference>
<dbReference type="GO" id="GO:0030424">
    <property type="term" value="C:axon"/>
    <property type="evidence" value="ECO:0007669"/>
    <property type="project" value="TreeGrafter"/>
</dbReference>
<dbReference type="AlphaFoldDB" id="A0AAW2GY68"/>